<evidence type="ECO:0000256" key="4">
    <source>
        <dbReference type="ARBA" id="ARBA00047208"/>
    </source>
</evidence>
<evidence type="ECO:0000256" key="1">
    <source>
        <dbReference type="ARBA" id="ARBA00023239"/>
    </source>
</evidence>
<organism evidence="6 7">
    <name type="scientific">Parahaliea maris</name>
    <dbReference type="NCBI Taxonomy" id="2716870"/>
    <lineage>
        <taxon>Bacteria</taxon>
        <taxon>Pseudomonadati</taxon>
        <taxon>Pseudomonadota</taxon>
        <taxon>Gammaproteobacteria</taxon>
        <taxon>Cellvibrionales</taxon>
        <taxon>Halieaceae</taxon>
        <taxon>Parahaliea</taxon>
    </lineage>
</organism>
<gene>
    <name evidence="6" type="ORF">FV139_14130</name>
</gene>
<keyword evidence="2" id="KW-0119">Carbohydrate metabolism</keyword>
<sequence>MTLEANVLGPESVRSTPLGYEIDVHLAWYRSLPLSCVENISIRIADKAIPQDDIRISYNDKQLTVEELADLVDDWWFVQDPLTIQVNDNSPLSKGSRTSLQVTLDTRIPYIIIGPETALVKRTEAMTEVTVK</sequence>
<dbReference type="AlphaFoldDB" id="A0A5C8ZXD3"/>
<comment type="caution">
    <text evidence="6">The sequence shown here is derived from an EMBL/GenBank/DDBJ whole genome shotgun (WGS) entry which is preliminary data.</text>
</comment>
<evidence type="ECO:0000256" key="3">
    <source>
        <dbReference type="ARBA" id="ARBA00046336"/>
    </source>
</evidence>
<name>A0A5C8ZXD3_9GAMM</name>
<feature type="domain" description="C-glycoside deglycosidase beta subunit" evidence="5">
    <location>
        <begin position="16"/>
        <end position="110"/>
    </location>
</feature>
<keyword evidence="1" id="KW-0456">Lyase</keyword>
<comment type="similarity">
    <text evidence="3">Belongs to the C-glycoside deglycosidase beta subunit family.</text>
</comment>
<evidence type="ECO:0000313" key="6">
    <source>
        <dbReference type="EMBL" id="TXS91871.1"/>
    </source>
</evidence>
<dbReference type="InterPro" id="IPR045959">
    <property type="entry name" value="CGDB"/>
</dbReference>
<proteinExistence type="inferred from homology"/>
<dbReference type="Proteomes" id="UP000321039">
    <property type="component" value="Unassembled WGS sequence"/>
</dbReference>
<reference evidence="6 7" key="1">
    <citation type="submission" date="2019-08" db="EMBL/GenBank/DDBJ databases">
        <title>Parahaliea maris sp. nov., isolated from the surface seawater.</title>
        <authorList>
            <person name="Liu Y."/>
        </authorList>
    </citation>
    <scope>NUCLEOTIDE SEQUENCE [LARGE SCALE GENOMIC DNA]</scope>
    <source>
        <strain evidence="6 7">HSLHS9</strain>
    </source>
</reference>
<accession>A0A5C8ZXD3</accession>
<keyword evidence="7" id="KW-1185">Reference proteome</keyword>
<evidence type="ECO:0000313" key="7">
    <source>
        <dbReference type="Proteomes" id="UP000321039"/>
    </source>
</evidence>
<dbReference type="RefSeq" id="WP_148069111.1">
    <property type="nucleotide sequence ID" value="NZ_VRZA01000005.1"/>
</dbReference>
<dbReference type="Pfam" id="PF19906">
    <property type="entry name" value="CGDB"/>
    <property type="match status" value="1"/>
</dbReference>
<evidence type="ECO:0000259" key="5">
    <source>
        <dbReference type="Pfam" id="PF19906"/>
    </source>
</evidence>
<dbReference type="GO" id="GO:0016829">
    <property type="term" value="F:lyase activity"/>
    <property type="evidence" value="ECO:0007669"/>
    <property type="project" value="UniProtKB-KW"/>
</dbReference>
<protein>
    <recommendedName>
        <fullName evidence="4">C-deglycosylation enzyme beta subunit</fullName>
    </recommendedName>
</protein>
<evidence type="ECO:0000256" key="2">
    <source>
        <dbReference type="ARBA" id="ARBA00023277"/>
    </source>
</evidence>
<dbReference type="EMBL" id="VRZA01000005">
    <property type="protein sequence ID" value="TXS91871.1"/>
    <property type="molecule type" value="Genomic_DNA"/>
</dbReference>